<dbReference type="AlphaFoldDB" id="A0AA45ZIF5"/>
<dbReference type="EMBL" id="FLLR01000218">
    <property type="protein sequence ID" value="SBO15116.1"/>
    <property type="molecule type" value="Genomic_DNA"/>
</dbReference>
<name>A0AA45ZIF5_ANAPH</name>
<evidence type="ECO:0000313" key="1">
    <source>
        <dbReference type="EMBL" id="SBO15116.1"/>
    </source>
</evidence>
<organism evidence="1 2">
    <name type="scientific">Anaplasma phagocytophilum</name>
    <name type="common">Ehrlichia phagocytophila</name>
    <dbReference type="NCBI Taxonomy" id="948"/>
    <lineage>
        <taxon>Bacteria</taxon>
        <taxon>Pseudomonadati</taxon>
        <taxon>Pseudomonadota</taxon>
        <taxon>Alphaproteobacteria</taxon>
        <taxon>Rickettsiales</taxon>
        <taxon>Anaplasmataceae</taxon>
        <taxon>Anaplasma</taxon>
        <taxon>phagocytophilum group</taxon>
    </lineage>
</organism>
<dbReference type="Proteomes" id="UP000078419">
    <property type="component" value="Unassembled WGS sequence"/>
</dbReference>
<proteinExistence type="predicted"/>
<reference evidence="2" key="1">
    <citation type="submission" date="2016-03" db="EMBL/GenBank/DDBJ databases">
        <authorList>
            <person name="Loux Valentin"/>
        </authorList>
    </citation>
    <scope>NUCLEOTIDE SEQUENCE [LARGE SCALE GENOMIC DNA]</scope>
    <source>
        <strain evidence="2">C1</strain>
    </source>
</reference>
<sequence length="45" mass="5049">METRIIRAMVYTLIERGKGMVIITRRNVGVLVRLPVAAAVPHLSF</sequence>
<protein>
    <submittedName>
        <fullName evidence="1">Uncharacterized protein</fullName>
    </submittedName>
</protein>
<evidence type="ECO:0000313" key="2">
    <source>
        <dbReference type="Proteomes" id="UP000078419"/>
    </source>
</evidence>
<gene>
    <name evidence="1" type="ORF">ANAPC1_01494</name>
</gene>
<comment type="caution">
    <text evidence="1">The sequence shown here is derived from an EMBL/GenBank/DDBJ whole genome shotgun (WGS) entry which is preliminary data.</text>
</comment>
<accession>A0AA45ZIF5</accession>